<name>A0A1Y1X861_9FUNG</name>
<evidence type="ECO:0000313" key="2">
    <source>
        <dbReference type="EMBL" id="ORX81925.1"/>
    </source>
</evidence>
<dbReference type="AlphaFoldDB" id="A0A1Y1X861"/>
<keyword evidence="1" id="KW-0812">Transmembrane</keyword>
<dbReference type="STRING" id="1754192.A0A1Y1X861"/>
<comment type="caution">
    <text evidence="2">The sequence shown here is derived from an EMBL/GenBank/DDBJ whole genome shotgun (WGS) entry which is preliminary data.</text>
</comment>
<protein>
    <recommendedName>
        <fullName evidence="4">G-protein coupled receptors family 3 profile domain-containing protein</fullName>
    </recommendedName>
</protein>
<feature type="transmembrane region" description="Helical" evidence="1">
    <location>
        <begin position="198"/>
        <end position="218"/>
    </location>
</feature>
<feature type="transmembrane region" description="Helical" evidence="1">
    <location>
        <begin position="158"/>
        <end position="178"/>
    </location>
</feature>
<organism evidence="2 3">
    <name type="scientific">Anaeromyces robustus</name>
    <dbReference type="NCBI Taxonomy" id="1754192"/>
    <lineage>
        <taxon>Eukaryota</taxon>
        <taxon>Fungi</taxon>
        <taxon>Fungi incertae sedis</taxon>
        <taxon>Chytridiomycota</taxon>
        <taxon>Chytridiomycota incertae sedis</taxon>
        <taxon>Neocallimastigomycetes</taxon>
        <taxon>Neocallimastigales</taxon>
        <taxon>Neocallimastigaceae</taxon>
        <taxon>Anaeromyces</taxon>
    </lineage>
</organism>
<gene>
    <name evidence="2" type="ORF">BCR32DRAFT_299089</name>
</gene>
<sequence length="397" mass="46229">AQKNVVIKKYFTYSALNSLYNDEEVCEILDCDLIKSVQGINRPIVENYNDYSSKVINFFSDFLDDKMTAKELLTNIDDITRIYFFSIKTPVGLIMFIILTTIFMIILLSIILLFIPELRKYYQFLSLDLWLAYTCGSLLVLAAEIGKFEELSELRCNVNHVMMIMGIAITFLTILYKLIINFPKKNKLSDWIKKHKHLYLLLGISYQGILSALLVILVPMNLKEIIINNGKNYYRCQYPAGASVLISQVQNISNLVYFICISVLIFFEWNMEETYQDIRSLTIVMCVDGVSWVLLTIINFVNIKNYILYYVHRIIFVLALTIMNHIYMFIIRVVLAKSEKPISEEAKLENKLFLLKDQTINTDILNTHTNSTYDDKAKYDSVRHSKFLNIHYTTKVI</sequence>
<accession>A0A1Y1X861</accession>
<evidence type="ECO:0000313" key="3">
    <source>
        <dbReference type="Proteomes" id="UP000193944"/>
    </source>
</evidence>
<keyword evidence="3" id="KW-1185">Reference proteome</keyword>
<keyword evidence="1" id="KW-1133">Transmembrane helix</keyword>
<evidence type="ECO:0000256" key="1">
    <source>
        <dbReference type="SAM" id="Phobius"/>
    </source>
</evidence>
<feature type="transmembrane region" description="Helical" evidence="1">
    <location>
        <begin position="252"/>
        <end position="269"/>
    </location>
</feature>
<reference evidence="2 3" key="2">
    <citation type="submission" date="2016-08" db="EMBL/GenBank/DDBJ databases">
        <title>Pervasive Adenine N6-methylation of Active Genes in Fungi.</title>
        <authorList>
            <consortium name="DOE Joint Genome Institute"/>
            <person name="Mondo S.J."/>
            <person name="Dannebaum R.O."/>
            <person name="Kuo R.C."/>
            <person name="Labutti K."/>
            <person name="Haridas S."/>
            <person name="Kuo A."/>
            <person name="Salamov A."/>
            <person name="Ahrendt S.R."/>
            <person name="Lipzen A."/>
            <person name="Sullivan W."/>
            <person name="Andreopoulos W.B."/>
            <person name="Clum A."/>
            <person name="Lindquist E."/>
            <person name="Daum C."/>
            <person name="Ramamoorthy G.K."/>
            <person name="Gryganskyi A."/>
            <person name="Culley D."/>
            <person name="Magnuson J.K."/>
            <person name="James T.Y."/>
            <person name="O'Malley M.A."/>
            <person name="Stajich J.E."/>
            <person name="Spatafora J.W."/>
            <person name="Visel A."/>
            <person name="Grigoriev I.V."/>
        </authorList>
    </citation>
    <scope>NUCLEOTIDE SEQUENCE [LARGE SCALE GENOMIC DNA]</scope>
    <source>
        <strain evidence="2 3">S4</strain>
    </source>
</reference>
<keyword evidence="1" id="KW-0472">Membrane</keyword>
<dbReference type="Proteomes" id="UP000193944">
    <property type="component" value="Unassembled WGS sequence"/>
</dbReference>
<dbReference type="OrthoDB" id="10511017at2759"/>
<reference evidence="2 3" key="1">
    <citation type="submission" date="2016-08" db="EMBL/GenBank/DDBJ databases">
        <title>A Parts List for Fungal Cellulosomes Revealed by Comparative Genomics.</title>
        <authorList>
            <consortium name="DOE Joint Genome Institute"/>
            <person name="Haitjema C.H."/>
            <person name="Gilmore S.P."/>
            <person name="Henske J.K."/>
            <person name="Solomon K.V."/>
            <person name="De Groot R."/>
            <person name="Kuo A."/>
            <person name="Mondo S.J."/>
            <person name="Salamov A.A."/>
            <person name="Labutti K."/>
            <person name="Zhao Z."/>
            <person name="Chiniquy J."/>
            <person name="Barry K."/>
            <person name="Brewer H.M."/>
            <person name="Purvine S.O."/>
            <person name="Wright A.T."/>
            <person name="Boxma B."/>
            <person name="Van Alen T."/>
            <person name="Hackstein J.H."/>
            <person name="Baker S.E."/>
            <person name="Grigoriev I.V."/>
            <person name="O'Malley M.A."/>
        </authorList>
    </citation>
    <scope>NUCLEOTIDE SEQUENCE [LARGE SCALE GENOMIC DNA]</scope>
    <source>
        <strain evidence="2 3">S4</strain>
    </source>
</reference>
<feature type="transmembrane region" description="Helical" evidence="1">
    <location>
        <begin position="93"/>
        <end position="115"/>
    </location>
</feature>
<proteinExistence type="predicted"/>
<feature type="transmembrane region" description="Helical" evidence="1">
    <location>
        <begin position="281"/>
        <end position="301"/>
    </location>
</feature>
<dbReference type="EMBL" id="MCFG01000107">
    <property type="protein sequence ID" value="ORX81925.1"/>
    <property type="molecule type" value="Genomic_DNA"/>
</dbReference>
<feature type="non-terminal residue" evidence="2">
    <location>
        <position position="1"/>
    </location>
</feature>
<evidence type="ECO:0008006" key="4">
    <source>
        <dbReference type="Google" id="ProtNLM"/>
    </source>
</evidence>
<feature type="transmembrane region" description="Helical" evidence="1">
    <location>
        <begin position="307"/>
        <end position="330"/>
    </location>
</feature>
<feature type="transmembrane region" description="Helical" evidence="1">
    <location>
        <begin position="127"/>
        <end position="146"/>
    </location>
</feature>